<dbReference type="HOGENOM" id="CLU_573848_0_0_1"/>
<evidence type="ECO:0000313" key="2">
    <source>
        <dbReference type="EMBL" id="EFJ02660.1"/>
    </source>
</evidence>
<feature type="non-terminal residue" evidence="2">
    <location>
        <position position="476"/>
    </location>
</feature>
<proteinExistence type="predicted"/>
<feature type="region of interest" description="Disordered" evidence="1">
    <location>
        <begin position="1"/>
        <end position="295"/>
    </location>
</feature>
<feature type="compositionally biased region" description="Polar residues" evidence="1">
    <location>
        <begin position="68"/>
        <end position="81"/>
    </location>
</feature>
<name>D8PKM5_SCHCM</name>
<sequence>MDESASKRRASSVPAPRSKRKLSLVLDYVEVPPLPARKRQKYEAAASVEPRQTRSRTEKSPARAAKNNGATGRVSTPSKAASRNVEKDVQRPPPKRGRRASVSGPAPNTRLAQLDIAPKPKCLPPRSRFQSVSPLDKQPSLCAASSLQGAVETISPDTAEGAQSDQEREQNASDNLESRGSRFSPESTSAAAEQQEPAIHEDEGIETTNQPSMTSPRISLAAQIDLTPTQDTSLTEDDERLCGTSAGPDPDGAPPPTDQEIARLPPPPVLPPTPPASSHAEYPRTQPPAPASLAPIPMNPAVAQYPSIAHIPRVPLPPPLEEYVPSRPSKAKTRTPARPLQKAKTESSLDSVHLNDFALDFAMLLPEYDGFLTSGARHIIHREHSRAILSLRSLIFAPDMHHTLALESIARRRLEDQLSTEISLRCAVEREAERLRAELAELQEEAEERRARKQARRERRAAGIAASQRSEATSEG</sequence>
<evidence type="ECO:0000313" key="3">
    <source>
        <dbReference type="Proteomes" id="UP000007431"/>
    </source>
</evidence>
<dbReference type="AlphaFoldDB" id="D8PKM5"/>
<reference evidence="2 3" key="1">
    <citation type="journal article" date="2010" name="Nat. Biotechnol.">
        <title>Genome sequence of the model mushroom Schizophyllum commune.</title>
        <authorList>
            <person name="Ohm R.A."/>
            <person name="de Jong J.F."/>
            <person name="Lugones L.G."/>
            <person name="Aerts A."/>
            <person name="Kothe E."/>
            <person name="Stajich J.E."/>
            <person name="de Vries R.P."/>
            <person name="Record E."/>
            <person name="Levasseur A."/>
            <person name="Baker S.E."/>
            <person name="Bartholomew K.A."/>
            <person name="Coutinho P.M."/>
            <person name="Erdmann S."/>
            <person name="Fowler T.J."/>
            <person name="Gathman A.C."/>
            <person name="Lombard V."/>
            <person name="Henrissat B."/>
            <person name="Knabe N."/>
            <person name="Kuees U."/>
            <person name="Lilly W.W."/>
            <person name="Lindquist E."/>
            <person name="Lucas S."/>
            <person name="Magnuson J.K."/>
            <person name="Piumi F."/>
            <person name="Raudaskoski M."/>
            <person name="Salamov A."/>
            <person name="Schmutz J."/>
            <person name="Schwarze F.W.M.R."/>
            <person name="vanKuyk P.A."/>
            <person name="Horton J.S."/>
            <person name="Grigoriev I.V."/>
            <person name="Woesten H.A.B."/>
        </authorList>
    </citation>
    <scope>NUCLEOTIDE SEQUENCE [LARGE SCALE GENOMIC DNA]</scope>
    <source>
        <strain evidence="3">H4-8 / FGSC 9210</strain>
    </source>
</reference>
<dbReference type="Proteomes" id="UP000007431">
    <property type="component" value="Unassembled WGS sequence"/>
</dbReference>
<dbReference type="OMA" id="PRPNCRG"/>
<feature type="compositionally biased region" description="Pro residues" evidence="1">
    <location>
        <begin position="264"/>
        <end position="275"/>
    </location>
</feature>
<evidence type="ECO:0000256" key="1">
    <source>
        <dbReference type="SAM" id="MobiDB-lite"/>
    </source>
</evidence>
<protein>
    <submittedName>
        <fullName evidence="2">Uncharacterized protein</fullName>
    </submittedName>
</protein>
<dbReference type="VEuPathDB" id="FungiDB:SCHCODRAFT_01209352"/>
<feature type="compositionally biased region" description="Basic and acidic residues" evidence="1">
    <location>
        <begin position="165"/>
        <end position="180"/>
    </location>
</feature>
<accession>D8PKM5</accession>
<dbReference type="InParanoid" id="D8PKM5"/>
<feature type="region of interest" description="Disordered" evidence="1">
    <location>
        <begin position="441"/>
        <end position="476"/>
    </location>
</feature>
<keyword evidence="3" id="KW-1185">Reference proteome</keyword>
<gene>
    <name evidence="2" type="ORF">SCHCODRAFT_104485</name>
</gene>
<feature type="compositionally biased region" description="Polar residues" evidence="1">
    <location>
        <begin position="467"/>
        <end position="476"/>
    </location>
</feature>
<dbReference type="EMBL" id="GL377302">
    <property type="protein sequence ID" value="EFJ02660.1"/>
    <property type="molecule type" value="Genomic_DNA"/>
</dbReference>
<feature type="compositionally biased region" description="Polar residues" evidence="1">
    <location>
        <begin position="206"/>
        <end position="217"/>
    </location>
</feature>
<feature type="region of interest" description="Disordered" evidence="1">
    <location>
        <begin position="324"/>
        <end position="344"/>
    </location>
</feature>
<feature type="compositionally biased region" description="Basic and acidic residues" evidence="1">
    <location>
        <begin position="51"/>
        <end position="61"/>
    </location>
</feature>
<organism evidence="3">
    <name type="scientific">Schizophyllum commune (strain H4-8 / FGSC 9210)</name>
    <name type="common">Split gill fungus</name>
    <dbReference type="NCBI Taxonomy" id="578458"/>
    <lineage>
        <taxon>Eukaryota</taxon>
        <taxon>Fungi</taxon>
        <taxon>Dikarya</taxon>
        <taxon>Basidiomycota</taxon>
        <taxon>Agaricomycotina</taxon>
        <taxon>Agaricomycetes</taxon>
        <taxon>Agaricomycetidae</taxon>
        <taxon>Agaricales</taxon>
        <taxon>Schizophyllaceae</taxon>
        <taxon>Schizophyllum</taxon>
    </lineage>
</organism>